<comment type="caution">
    <text evidence="1">The sequence shown here is derived from an EMBL/GenBank/DDBJ whole genome shotgun (WGS) entry which is preliminary data.</text>
</comment>
<dbReference type="AlphaFoldDB" id="A0A2P2DZY0"/>
<sequence>MMSNTFKNLLFLIWTSAFFSLGFPFLYSETLTPQNQKAIEAFYKKDWAEAEKWFLESLKINPKDPYANYNLACLYSIRLNECEELSNEDTIYTLLQTAVEAKPSYRSLMLKDKDLSLLRSTYRFNTIAGLPKQEIFTKIHWYGPSPGAYGPVSSIVFEANGRFTFSMVQFRENDGALERPKFAGTYVWISDQVIELDFQKVPKSFPKQTKRIKATWKQNSLKIEGFEYSFTDSPDRCSA</sequence>
<dbReference type="InterPro" id="IPR011990">
    <property type="entry name" value="TPR-like_helical_dom_sf"/>
</dbReference>
<dbReference type="SUPFAM" id="SSF48452">
    <property type="entry name" value="TPR-like"/>
    <property type="match status" value="1"/>
</dbReference>
<organism evidence="1 2">
    <name type="scientific">Leptospira ryugenii</name>
    <dbReference type="NCBI Taxonomy" id="1917863"/>
    <lineage>
        <taxon>Bacteria</taxon>
        <taxon>Pseudomonadati</taxon>
        <taxon>Spirochaetota</taxon>
        <taxon>Spirochaetia</taxon>
        <taxon>Leptospirales</taxon>
        <taxon>Leptospiraceae</taxon>
        <taxon>Leptospira</taxon>
    </lineage>
</organism>
<evidence type="ECO:0000313" key="2">
    <source>
        <dbReference type="Proteomes" id="UP000245133"/>
    </source>
</evidence>
<dbReference type="Gene3D" id="1.25.40.10">
    <property type="entry name" value="Tetratricopeptide repeat domain"/>
    <property type="match status" value="1"/>
</dbReference>
<protein>
    <submittedName>
        <fullName evidence="1">Tetratricopeptide repeat domain protein</fullName>
    </submittedName>
</protein>
<reference evidence="1 2" key="1">
    <citation type="submission" date="2018-02" db="EMBL/GenBank/DDBJ databases">
        <title>Novel Leptospira species isolated from soil and water in Japan.</title>
        <authorList>
            <person name="Nakao R."/>
            <person name="Masuzawa T."/>
        </authorList>
    </citation>
    <scope>NUCLEOTIDE SEQUENCE [LARGE SCALE GENOMIC DNA]</scope>
    <source>
        <strain evidence="1 2">YH101</strain>
    </source>
</reference>
<gene>
    <name evidence="1" type="ORF">LPTSP4_17010</name>
</gene>
<accession>A0A2P2DZY0</accession>
<keyword evidence="2" id="KW-1185">Reference proteome</keyword>
<dbReference type="Proteomes" id="UP000245133">
    <property type="component" value="Unassembled WGS sequence"/>
</dbReference>
<dbReference type="EMBL" id="BFBB01000004">
    <property type="protein sequence ID" value="GBF50177.1"/>
    <property type="molecule type" value="Genomic_DNA"/>
</dbReference>
<dbReference type="Pfam" id="PF13431">
    <property type="entry name" value="TPR_17"/>
    <property type="match status" value="1"/>
</dbReference>
<proteinExistence type="predicted"/>
<name>A0A2P2DZY0_9LEPT</name>
<evidence type="ECO:0000313" key="1">
    <source>
        <dbReference type="EMBL" id="GBF50177.1"/>
    </source>
</evidence>